<organism evidence="2 3">
    <name type="scientific">Thalassiosira oceanica</name>
    <name type="common">Marine diatom</name>
    <dbReference type="NCBI Taxonomy" id="159749"/>
    <lineage>
        <taxon>Eukaryota</taxon>
        <taxon>Sar</taxon>
        <taxon>Stramenopiles</taxon>
        <taxon>Ochrophyta</taxon>
        <taxon>Bacillariophyta</taxon>
        <taxon>Coscinodiscophyceae</taxon>
        <taxon>Thalassiosirophycidae</taxon>
        <taxon>Thalassiosirales</taxon>
        <taxon>Thalassiosiraceae</taxon>
        <taxon>Thalassiosira</taxon>
    </lineage>
</organism>
<sequence>MRMHQCTMHQCKVKAFALALAPAALISLGVADATSPRRSGAGKIFFSLCDSVTTVVLDQAAIRRRPSTLRLGRRFQERRCRCDVQQSNRTAPPKTIDAAVSEQQWRTFTCRGDRFYATTDPNPHQTAENKLLRRGYVNNYRKDSTIYFRERMDRYGYDNKPDMGKSYLPPVGSAPDNAPKVSPMMSRDGNNFALCTLGLTPRFRPRAMPSQPLDHFKRGYNERANMRERDIRPHDDGKVSDPYLRSYPAGLDFSLLTHSAAGLQDDHMLSRAAAHANTGDGGG</sequence>
<evidence type="ECO:0000256" key="1">
    <source>
        <dbReference type="SAM" id="SignalP"/>
    </source>
</evidence>
<dbReference type="AlphaFoldDB" id="K0TC65"/>
<feature type="signal peptide" evidence="1">
    <location>
        <begin position="1"/>
        <end position="33"/>
    </location>
</feature>
<comment type="caution">
    <text evidence="2">The sequence shown here is derived from an EMBL/GenBank/DDBJ whole genome shotgun (WGS) entry which is preliminary data.</text>
</comment>
<proteinExistence type="predicted"/>
<name>K0TC65_THAOC</name>
<keyword evidence="3" id="KW-1185">Reference proteome</keyword>
<accession>K0TC65</accession>
<gene>
    <name evidence="2" type="ORF">THAOC_03222</name>
</gene>
<evidence type="ECO:0000313" key="2">
    <source>
        <dbReference type="EMBL" id="EJK75070.1"/>
    </source>
</evidence>
<dbReference type="Proteomes" id="UP000266841">
    <property type="component" value="Unassembled WGS sequence"/>
</dbReference>
<dbReference type="EMBL" id="AGNL01003146">
    <property type="protein sequence ID" value="EJK75070.1"/>
    <property type="molecule type" value="Genomic_DNA"/>
</dbReference>
<keyword evidence="1" id="KW-0732">Signal</keyword>
<protein>
    <submittedName>
        <fullName evidence="2">Uncharacterized protein</fullName>
    </submittedName>
</protein>
<reference evidence="2 3" key="1">
    <citation type="journal article" date="2012" name="Genome Biol.">
        <title>Genome and low-iron response of an oceanic diatom adapted to chronic iron limitation.</title>
        <authorList>
            <person name="Lommer M."/>
            <person name="Specht M."/>
            <person name="Roy A.S."/>
            <person name="Kraemer L."/>
            <person name="Andreson R."/>
            <person name="Gutowska M.A."/>
            <person name="Wolf J."/>
            <person name="Bergner S.V."/>
            <person name="Schilhabel M.B."/>
            <person name="Klostermeier U.C."/>
            <person name="Beiko R.G."/>
            <person name="Rosenstiel P."/>
            <person name="Hippler M."/>
            <person name="Laroche J."/>
        </authorList>
    </citation>
    <scope>NUCLEOTIDE SEQUENCE [LARGE SCALE GENOMIC DNA]</scope>
    <source>
        <strain evidence="2 3">CCMP1005</strain>
    </source>
</reference>
<evidence type="ECO:0000313" key="3">
    <source>
        <dbReference type="Proteomes" id="UP000266841"/>
    </source>
</evidence>
<feature type="non-terminal residue" evidence="2">
    <location>
        <position position="283"/>
    </location>
</feature>
<feature type="chain" id="PRO_5003837813" evidence="1">
    <location>
        <begin position="34"/>
        <end position="283"/>
    </location>
</feature>